<accession>A0A1S6IXI3</accession>
<sequence>MAFYILKLHEKMVQRTGGKQKALQIYCPAGLLLLLWRGEVGIEPDSDLDLRKAHGFAAQRGDHPRSPQQYFITNMVILIMKISNSIGANDNLLKSS</sequence>
<protein>
    <submittedName>
        <fullName evidence="1">Uncharacterized protein</fullName>
    </submittedName>
</protein>
<proteinExistence type="predicted"/>
<dbReference type="AlphaFoldDB" id="A0A1S6IXI3"/>
<name>A0A1S6IXI3_9FIRM</name>
<dbReference type="STRING" id="1833852.B0537_10500"/>
<evidence type="ECO:0000313" key="2">
    <source>
        <dbReference type="Proteomes" id="UP000189464"/>
    </source>
</evidence>
<gene>
    <name evidence="1" type="ORF">B0537_10500</name>
</gene>
<reference evidence="1 2" key="1">
    <citation type="journal article" date="2016" name="Int. J. Syst. Evol. Microbiol.">
        <title>Desulfotomaculum ferrireducens sp. nov., a moderately thermophilic sulfate-reducing and dissimilatory Fe(III)-reducing bacterium isolated from compost.</title>
        <authorList>
            <person name="Yang G."/>
            <person name="Guo J."/>
            <person name="Zhuang L."/>
            <person name="Yuan Y."/>
            <person name="Zhou S."/>
        </authorList>
    </citation>
    <scope>NUCLEOTIDE SEQUENCE [LARGE SCALE GENOMIC DNA]</scope>
    <source>
        <strain evidence="1 2">GSS09</strain>
    </source>
</reference>
<organism evidence="1 2">
    <name type="scientific">Desulforamulus ferrireducens</name>
    <dbReference type="NCBI Taxonomy" id="1833852"/>
    <lineage>
        <taxon>Bacteria</taxon>
        <taxon>Bacillati</taxon>
        <taxon>Bacillota</taxon>
        <taxon>Clostridia</taxon>
        <taxon>Eubacteriales</taxon>
        <taxon>Peptococcaceae</taxon>
        <taxon>Desulforamulus</taxon>
    </lineage>
</organism>
<dbReference type="Proteomes" id="UP000189464">
    <property type="component" value="Chromosome"/>
</dbReference>
<keyword evidence="2" id="KW-1185">Reference proteome</keyword>
<evidence type="ECO:0000313" key="1">
    <source>
        <dbReference type="EMBL" id="AQS59480.1"/>
    </source>
</evidence>
<dbReference type="KEGG" id="dfg:B0537_10500"/>
<dbReference type="EMBL" id="CP019698">
    <property type="protein sequence ID" value="AQS59480.1"/>
    <property type="molecule type" value="Genomic_DNA"/>
</dbReference>